<accession>A0A540W6Y7</accession>
<proteinExistence type="predicted"/>
<dbReference type="AlphaFoldDB" id="A0A540W6Y7"/>
<keyword evidence="3" id="KW-1185">Reference proteome</keyword>
<feature type="region of interest" description="Disordered" evidence="1">
    <location>
        <begin position="1"/>
        <end position="26"/>
    </location>
</feature>
<evidence type="ECO:0000313" key="3">
    <source>
        <dbReference type="Proteomes" id="UP000319103"/>
    </source>
</evidence>
<comment type="caution">
    <text evidence="2">The sequence shown here is derived from an EMBL/GenBank/DDBJ whole genome shotgun (WGS) entry which is preliminary data.</text>
</comment>
<dbReference type="EMBL" id="VIGB01000003">
    <property type="protein sequence ID" value="TQF04785.1"/>
    <property type="molecule type" value="Genomic_DNA"/>
</dbReference>
<dbReference type="Proteomes" id="UP000319103">
    <property type="component" value="Unassembled WGS sequence"/>
</dbReference>
<evidence type="ECO:0000256" key="1">
    <source>
        <dbReference type="SAM" id="MobiDB-lite"/>
    </source>
</evidence>
<organism evidence="2 3">
    <name type="scientific">Kitasatospora acidiphila</name>
    <dbReference type="NCBI Taxonomy" id="2567942"/>
    <lineage>
        <taxon>Bacteria</taxon>
        <taxon>Bacillati</taxon>
        <taxon>Actinomycetota</taxon>
        <taxon>Actinomycetes</taxon>
        <taxon>Kitasatosporales</taxon>
        <taxon>Streptomycetaceae</taxon>
        <taxon>Kitasatospora</taxon>
    </lineage>
</organism>
<name>A0A540W6Y7_9ACTN</name>
<gene>
    <name evidence="2" type="ORF">E6W39_24355</name>
</gene>
<reference evidence="2 3" key="1">
    <citation type="submission" date="2019-06" db="EMBL/GenBank/DDBJ databases">
        <title>Description of Kitasatospora acidophila sp. nov. isolated from pine grove soil, and reclassification of Streptomyces novaecaesareae to Kitasatospora novaeceasareae comb. nov.</title>
        <authorList>
            <person name="Kim M.J."/>
        </authorList>
    </citation>
    <scope>NUCLEOTIDE SEQUENCE [LARGE SCALE GENOMIC DNA]</scope>
    <source>
        <strain evidence="2 3">MMS16-CNU292</strain>
    </source>
</reference>
<feature type="compositionally biased region" description="Polar residues" evidence="1">
    <location>
        <begin position="10"/>
        <end position="23"/>
    </location>
</feature>
<sequence>MTHLMYRVTATGSRGSRYGSDSTAPDPQALADQLAADTCTARPDLAGPLTIHVWAARDDEHYRLPTPTDAQRFDYPVV</sequence>
<dbReference type="RefSeq" id="WP_141635340.1">
    <property type="nucleotide sequence ID" value="NZ_VIGB01000003.1"/>
</dbReference>
<protein>
    <submittedName>
        <fullName evidence="2">Uncharacterized protein</fullName>
    </submittedName>
</protein>
<evidence type="ECO:0000313" key="2">
    <source>
        <dbReference type="EMBL" id="TQF04785.1"/>
    </source>
</evidence>